<evidence type="ECO:0000313" key="6">
    <source>
        <dbReference type="EMBL" id="RKS84810.1"/>
    </source>
</evidence>
<dbReference type="GO" id="GO:0003700">
    <property type="term" value="F:DNA-binding transcription factor activity"/>
    <property type="evidence" value="ECO:0007669"/>
    <property type="project" value="InterPro"/>
</dbReference>
<dbReference type="OrthoDB" id="9786526at2"/>
<feature type="domain" description="HTH lysR-type" evidence="5">
    <location>
        <begin position="3"/>
        <end position="60"/>
    </location>
</feature>
<organism evidence="6 7">
    <name type="scientific">Orbus hercynius</name>
    <dbReference type="NCBI Taxonomy" id="593135"/>
    <lineage>
        <taxon>Bacteria</taxon>
        <taxon>Pseudomonadati</taxon>
        <taxon>Pseudomonadota</taxon>
        <taxon>Gammaproteobacteria</taxon>
        <taxon>Orbales</taxon>
        <taxon>Orbaceae</taxon>
        <taxon>Orbus</taxon>
    </lineage>
</organism>
<dbReference type="FunFam" id="1.10.10.10:FF:000001">
    <property type="entry name" value="LysR family transcriptional regulator"/>
    <property type="match status" value="1"/>
</dbReference>
<keyword evidence="3" id="KW-0238">DNA-binding</keyword>
<reference evidence="6 7" key="1">
    <citation type="submission" date="2018-10" db="EMBL/GenBank/DDBJ databases">
        <title>Genomic Encyclopedia of Type Strains, Phase IV (KMG-IV): sequencing the most valuable type-strain genomes for metagenomic binning, comparative biology and taxonomic classification.</title>
        <authorList>
            <person name="Goeker M."/>
        </authorList>
    </citation>
    <scope>NUCLEOTIDE SEQUENCE [LARGE SCALE GENOMIC DNA]</scope>
    <source>
        <strain evidence="6 7">DSM 22228</strain>
    </source>
</reference>
<dbReference type="GO" id="GO:0043565">
    <property type="term" value="F:sequence-specific DNA binding"/>
    <property type="evidence" value="ECO:0007669"/>
    <property type="project" value="TreeGrafter"/>
</dbReference>
<sequence>MNVTFEELLAFSTVVNTGSITHAAEQLQQTTSGVSRALTRLEKKLNTTLLRRTTRRLELTAEGQLFLSHALRIIASVEEAEEAIILQRKEVAGLLRVNAATPFMQHVIIPLIGRFRAAYPLIQLELNTDDHIIDLIEKRTDVAIRIGSLKDSSLHARYLGSSQTKILASPAYLNKHGTPSNAVQLQEHTLIGFHATSGLNTWPILNDKGEILHITPTISSSNGEMIRQLALQGEGIVALSNFMTRHDQLSQQLIPILAHDTIYRDKPVNAVYYKNRQLASRISCFLDFLSKEINMQQLL</sequence>
<dbReference type="RefSeq" id="WP_121145726.1">
    <property type="nucleotide sequence ID" value="NZ_RBWY01000004.1"/>
</dbReference>
<dbReference type="InterPro" id="IPR058163">
    <property type="entry name" value="LysR-type_TF_proteobact-type"/>
</dbReference>
<dbReference type="Proteomes" id="UP000278542">
    <property type="component" value="Unassembled WGS sequence"/>
</dbReference>
<dbReference type="InterPro" id="IPR005119">
    <property type="entry name" value="LysR_subst-bd"/>
</dbReference>
<dbReference type="InterPro" id="IPR036390">
    <property type="entry name" value="WH_DNA-bd_sf"/>
</dbReference>
<dbReference type="PANTHER" id="PTHR30537:SF20">
    <property type="entry name" value="TRANSCRIPTIONAL REGULATORY PROTEIN"/>
    <property type="match status" value="1"/>
</dbReference>
<evidence type="ECO:0000256" key="2">
    <source>
        <dbReference type="ARBA" id="ARBA00023015"/>
    </source>
</evidence>
<keyword evidence="7" id="KW-1185">Reference proteome</keyword>
<evidence type="ECO:0000256" key="4">
    <source>
        <dbReference type="ARBA" id="ARBA00023163"/>
    </source>
</evidence>
<comment type="similarity">
    <text evidence="1">Belongs to the LysR transcriptional regulatory family.</text>
</comment>
<gene>
    <name evidence="6" type="ORF">DES39_2026</name>
</gene>
<evidence type="ECO:0000259" key="5">
    <source>
        <dbReference type="PROSITE" id="PS50931"/>
    </source>
</evidence>
<dbReference type="SUPFAM" id="SSF53850">
    <property type="entry name" value="Periplasmic binding protein-like II"/>
    <property type="match status" value="1"/>
</dbReference>
<dbReference type="SUPFAM" id="SSF46785">
    <property type="entry name" value="Winged helix' DNA-binding domain"/>
    <property type="match status" value="1"/>
</dbReference>
<name>A0A495RC20_9GAMM</name>
<evidence type="ECO:0000256" key="3">
    <source>
        <dbReference type="ARBA" id="ARBA00023125"/>
    </source>
</evidence>
<dbReference type="PANTHER" id="PTHR30537">
    <property type="entry name" value="HTH-TYPE TRANSCRIPTIONAL REGULATOR"/>
    <property type="match status" value="1"/>
</dbReference>
<evidence type="ECO:0000313" key="7">
    <source>
        <dbReference type="Proteomes" id="UP000278542"/>
    </source>
</evidence>
<proteinExistence type="inferred from homology"/>
<comment type="caution">
    <text evidence="6">The sequence shown here is derived from an EMBL/GenBank/DDBJ whole genome shotgun (WGS) entry which is preliminary data.</text>
</comment>
<dbReference type="Pfam" id="PF03466">
    <property type="entry name" value="LysR_substrate"/>
    <property type="match status" value="1"/>
</dbReference>
<keyword evidence="4" id="KW-0804">Transcription</keyword>
<accession>A0A495RC20</accession>
<dbReference type="Gene3D" id="3.40.190.10">
    <property type="entry name" value="Periplasmic binding protein-like II"/>
    <property type="match status" value="2"/>
</dbReference>
<dbReference type="PROSITE" id="PS50931">
    <property type="entry name" value="HTH_LYSR"/>
    <property type="match status" value="1"/>
</dbReference>
<dbReference type="AlphaFoldDB" id="A0A495RC20"/>
<keyword evidence="2" id="KW-0805">Transcription regulation</keyword>
<dbReference type="GO" id="GO:0006351">
    <property type="term" value="P:DNA-templated transcription"/>
    <property type="evidence" value="ECO:0007669"/>
    <property type="project" value="TreeGrafter"/>
</dbReference>
<dbReference type="InterPro" id="IPR000847">
    <property type="entry name" value="LysR_HTH_N"/>
</dbReference>
<dbReference type="Pfam" id="PF00126">
    <property type="entry name" value="HTH_1"/>
    <property type="match status" value="1"/>
</dbReference>
<evidence type="ECO:0000256" key="1">
    <source>
        <dbReference type="ARBA" id="ARBA00009437"/>
    </source>
</evidence>
<protein>
    <submittedName>
        <fullName evidence="6">LysR family transcriptional regulator</fullName>
    </submittedName>
</protein>
<dbReference type="EMBL" id="RBWY01000004">
    <property type="protein sequence ID" value="RKS84810.1"/>
    <property type="molecule type" value="Genomic_DNA"/>
</dbReference>
<dbReference type="Gene3D" id="1.10.10.10">
    <property type="entry name" value="Winged helix-like DNA-binding domain superfamily/Winged helix DNA-binding domain"/>
    <property type="match status" value="1"/>
</dbReference>
<dbReference type="InterPro" id="IPR036388">
    <property type="entry name" value="WH-like_DNA-bd_sf"/>
</dbReference>